<reference evidence="1 2" key="1">
    <citation type="journal article" date="2018" name="Mol. Biol. Evol.">
        <title>Broad Genomic Sampling Reveals a Smut Pathogenic Ancestry of the Fungal Clade Ustilaginomycotina.</title>
        <authorList>
            <person name="Kijpornyongpan T."/>
            <person name="Mondo S.J."/>
            <person name="Barry K."/>
            <person name="Sandor L."/>
            <person name="Lee J."/>
            <person name="Lipzen A."/>
            <person name="Pangilinan J."/>
            <person name="LaButti K."/>
            <person name="Hainaut M."/>
            <person name="Henrissat B."/>
            <person name="Grigoriev I.V."/>
            <person name="Spatafora J.W."/>
            <person name="Aime M.C."/>
        </authorList>
    </citation>
    <scope>NUCLEOTIDE SEQUENCE [LARGE SCALE GENOMIC DNA]</scope>
    <source>
        <strain evidence="1 2">SA 807</strain>
    </source>
</reference>
<evidence type="ECO:0000313" key="2">
    <source>
        <dbReference type="Proteomes" id="UP000245626"/>
    </source>
</evidence>
<proteinExistence type="predicted"/>
<dbReference type="Proteomes" id="UP000245626">
    <property type="component" value="Unassembled WGS sequence"/>
</dbReference>
<evidence type="ECO:0000313" key="1">
    <source>
        <dbReference type="EMBL" id="PWN50612.1"/>
    </source>
</evidence>
<sequence>MDKSWAPLAPNKPSLAHPNLAKSAEADKGDIAGLPYSTILRILDHVPVPDLVNCALAGRRLAEAVADDSLWSDRLRRLSWTDVVGLPFRYSATHLDPESSVKKAAFTDAEKPEIQAADDEFGDFEGPNAEAFEGITSFGTLSQVTTSTTRTMHASSGTLGSAQGWPKPATIFSYGAERSSIHPSREADSSYQIFKQISVLLKPFILSLLKESSPTSSLVFSHSSLDSLSSQAALLGNIARFIGPSVQGVSVSESVAGQGVHDPSDDAGPLPDSTIAHLRSRVREAADYLEGVLLAAFEGADARRCDAIRAGKRGIDVQQSIERSEQAMKEQAWLVWQLAEALAMSHEKEAASSLAVDRSSSARGGAAAALLFLERREIFYQAPKHDCNRNLVEVNGHFALDFTAMDAFMSEVVKSVREEGSLIARIFPPEQDVLLAFADRVASDVISEYIAPLLARSRDLSAHLYLQACAASFIQALRLVDALLLIEPKSHTVNRERCEDVIYRMWEINMDEYLQEEREWVALEMATVCKAADTNNAVSAPPARMDAAFLSSQNPAAVKRSVLTGFKDVLLLPVTVVPRTAGLVGGAMIRTAGSGLSQLNPLRWQASSSIKSVATQDGALDTRTFGPKSTDKAMTVGYIDFSNGNPDDVDDEDVYGDDQETVDVDNGRKNTWDDFKAFENVGDHTMPKAAGPLASPATFPAVSSRPDTPGSGSTATLPTQALTKIPTAEEDSKLSRLQLLLSIDTALQLIQINREALKRIETFKGFPGNFGSRVKEEIEEISVLFFQCLSERHVVPGFVKATAQIETWRSKEHGEDPVSHVAPLVHFFELVHVGDTIQQMVQVYYDQELSSHIDKTDFLNGVVREKKRFETALDEKVAAGLNAGVDLLMNQAEHLVTSHQDARDFYPEPGSDMDLGNPTKACQECISCLSSHCKMLVGSTDKNVLEVFYQEVGMRLHAIICKHLKRQIISLDGGFKVIADLNAYHSFVSSLKQANVTIYFDALKMLGNLYIIDNPKELANIVRDANMFNGTLSPEDLYEFLKARCDFKAIEKAIDKEIYGFKATEDCGVM</sequence>
<gene>
    <name evidence="1" type="ORF">IE53DRAFT_343779</name>
</gene>
<protein>
    <submittedName>
        <fullName evidence="1">Uncharacterized protein</fullName>
    </submittedName>
</protein>
<accession>A0ACD0NXP4</accession>
<keyword evidence="2" id="KW-1185">Reference proteome</keyword>
<name>A0ACD0NXP4_9BASI</name>
<dbReference type="EMBL" id="KZ819914">
    <property type="protein sequence ID" value="PWN50612.1"/>
    <property type="molecule type" value="Genomic_DNA"/>
</dbReference>
<organism evidence="1 2">
    <name type="scientific">Violaceomyces palustris</name>
    <dbReference type="NCBI Taxonomy" id="1673888"/>
    <lineage>
        <taxon>Eukaryota</taxon>
        <taxon>Fungi</taxon>
        <taxon>Dikarya</taxon>
        <taxon>Basidiomycota</taxon>
        <taxon>Ustilaginomycotina</taxon>
        <taxon>Ustilaginomycetes</taxon>
        <taxon>Violaceomycetales</taxon>
        <taxon>Violaceomycetaceae</taxon>
        <taxon>Violaceomyces</taxon>
    </lineage>
</organism>